<accession>A0AA86UA93</accession>
<dbReference type="AlphaFoldDB" id="A0AA86UA93"/>
<dbReference type="EMBL" id="CATOUU010000776">
    <property type="protein sequence ID" value="CAI9947439.1"/>
    <property type="molecule type" value="Genomic_DNA"/>
</dbReference>
<comment type="caution">
    <text evidence="3">The sequence shown here is derived from an EMBL/GenBank/DDBJ whole genome shotgun (WGS) entry which is preliminary data.</text>
</comment>
<protein>
    <submittedName>
        <fullName evidence="4">Hypothetical_protein</fullName>
    </submittedName>
</protein>
<evidence type="ECO:0000313" key="2">
    <source>
        <dbReference type="EMBL" id="CAI9924207.1"/>
    </source>
</evidence>
<reference evidence="3" key="1">
    <citation type="submission" date="2023-06" db="EMBL/GenBank/DDBJ databases">
        <authorList>
            <person name="Kurt Z."/>
        </authorList>
    </citation>
    <scope>NUCLEOTIDE SEQUENCE</scope>
</reference>
<organism evidence="3">
    <name type="scientific">Hexamita inflata</name>
    <dbReference type="NCBI Taxonomy" id="28002"/>
    <lineage>
        <taxon>Eukaryota</taxon>
        <taxon>Metamonada</taxon>
        <taxon>Diplomonadida</taxon>
        <taxon>Hexamitidae</taxon>
        <taxon>Hexamitinae</taxon>
        <taxon>Hexamita</taxon>
    </lineage>
</organism>
<dbReference type="EMBL" id="CAXDID020000145">
    <property type="protein sequence ID" value="CAL6040310.1"/>
    <property type="molecule type" value="Genomic_DNA"/>
</dbReference>
<evidence type="ECO:0000313" key="4">
    <source>
        <dbReference type="EMBL" id="CAL6040310.1"/>
    </source>
</evidence>
<dbReference type="EMBL" id="CAXDID020000609">
    <property type="protein sequence ID" value="CAL6106333.1"/>
    <property type="molecule type" value="Genomic_DNA"/>
</dbReference>
<dbReference type="EMBL" id="CATOUU010000307">
    <property type="protein sequence ID" value="CAI9924207.1"/>
    <property type="molecule type" value="Genomic_DNA"/>
</dbReference>
<keyword evidence="1" id="KW-0175">Coiled coil</keyword>
<dbReference type="Proteomes" id="UP001642409">
    <property type="component" value="Unassembled WGS sequence"/>
</dbReference>
<evidence type="ECO:0000313" key="6">
    <source>
        <dbReference type="Proteomes" id="UP001642409"/>
    </source>
</evidence>
<evidence type="ECO:0000256" key="1">
    <source>
        <dbReference type="SAM" id="Coils"/>
    </source>
</evidence>
<gene>
    <name evidence="2" type="ORF">HINF_LOCUS11852</name>
    <name evidence="3" type="ORF">HINF_LOCUS35084</name>
    <name evidence="4" type="ORF">HINF_LOCUS38272</name>
    <name evidence="5" type="ORF">HINF_LOCUS73691</name>
</gene>
<keyword evidence="6" id="KW-1185">Reference proteome</keyword>
<sequence>MLNCKCNGNYDADYNGADPIIYIENIDDSCKQFITTEKAAGRTVIELTINVLCKQLEPINIPKTEKYQLIQDFIQRRGTSDEEVIGAMYEYGFDITDFVKTKGISNDQVLVILIKYGIKPYDFAVQKQIADDKVLITMIEYGMDVSDFARRKEISIEYILILMMISGFDIQEFADLNDISQTQTIEIISQSKLPIEQKIQTLKQYFTLELQEQQENINSTLIKNEFEQVNERVIQFVNNRCREISLELMLKQLVLNQQQNNGLAAADEIQKLKLKIYELEKLLIEEQYQHQRDLALKVEYYGSELQKSKNFMESMKIQYQKDLKQQFDRYRTEIASLQQSNLDDHKSTQLIINYQQKQYINECNNDQQDLITNQLQEKYFQLQQQLNDEKQDHDDQYTLMLEQLQRKNLRYSEVYKQLTEERAQRLQYFQQLSEKQTEITNQLELRGNEQAQLILKLQTDNQNLLDNLTALKQQIEIINVSQYQLRIEKQDRQLYDKDKQIEILTSNLQQINVKLLQNRQIDEVLDILRTMAVKNSE</sequence>
<feature type="coiled-coil region" evidence="1">
    <location>
        <begin position="372"/>
        <end position="421"/>
    </location>
</feature>
<name>A0AA86UA93_9EUKA</name>
<proteinExistence type="predicted"/>
<reference evidence="4 6" key="2">
    <citation type="submission" date="2024-07" db="EMBL/GenBank/DDBJ databases">
        <authorList>
            <person name="Akdeniz Z."/>
        </authorList>
    </citation>
    <scope>NUCLEOTIDE SEQUENCE [LARGE SCALE GENOMIC DNA]</scope>
</reference>
<evidence type="ECO:0000313" key="3">
    <source>
        <dbReference type="EMBL" id="CAI9947439.1"/>
    </source>
</evidence>
<evidence type="ECO:0000313" key="5">
    <source>
        <dbReference type="EMBL" id="CAL6106333.1"/>
    </source>
</evidence>